<evidence type="ECO:0000259" key="13">
    <source>
        <dbReference type="Pfam" id="PF07715"/>
    </source>
</evidence>
<keyword evidence="8 14" id="KW-0675">Receptor</keyword>
<dbReference type="Pfam" id="PF00593">
    <property type="entry name" value="TonB_dep_Rec_b-barrel"/>
    <property type="match status" value="1"/>
</dbReference>
<evidence type="ECO:0000256" key="5">
    <source>
        <dbReference type="ARBA" id="ARBA00022729"/>
    </source>
</evidence>
<keyword evidence="9 10" id="KW-0998">Cell outer membrane</keyword>
<dbReference type="InterPro" id="IPR037066">
    <property type="entry name" value="Plug_dom_sf"/>
</dbReference>
<keyword evidence="3 10" id="KW-1134">Transmembrane beta strand</keyword>
<evidence type="ECO:0000256" key="9">
    <source>
        <dbReference type="ARBA" id="ARBA00023237"/>
    </source>
</evidence>
<dbReference type="EMBL" id="ACLR01000116">
    <property type="protein sequence ID" value="EEK17172.1"/>
    <property type="molecule type" value="Genomic_DNA"/>
</dbReference>
<dbReference type="PANTHER" id="PTHR30069:SF29">
    <property type="entry name" value="HEMOGLOBIN AND HEMOGLOBIN-HAPTOGLOBIN-BINDING PROTEIN 1-RELATED"/>
    <property type="match status" value="1"/>
</dbReference>
<keyword evidence="5" id="KW-0732">Signal</keyword>
<reference evidence="14 15" key="1">
    <citation type="submission" date="2009-04" db="EMBL/GenBank/DDBJ databases">
        <authorList>
            <person name="Sebastian Y."/>
            <person name="Madupu R."/>
            <person name="Durkin A.S."/>
            <person name="Torralba M."/>
            <person name="Methe B."/>
            <person name="Sutton G.G."/>
            <person name="Strausberg R.L."/>
            <person name="Nelson K.E."/>
        </authorList>
    </citation>
    <scope>NUCLEOTIDE SEQUENCE [LARGE SCALE GENOMIC DNA]</scope>
    <source>
        <strain evidence="14 15">60-3</strain>
    </source>
</reference>
<dbReference type="GO" id="GO:0009279">
    <property type="term" value="C:cell outer membrane"/>
    <property type="evidence" value="ECO:0007669"/>
    <property type="project" value="UniProtKB-SubCell"/>
</dbReference>
<keyword evidence="7 10" id="KW-0472">Membrane</keyword>
<evidence type="ECO:0000256" key="3">
    <source>
        <dbReference type="ARBA" id="ARBA00022452"/>
    </source>
</evidence>
<gene>
    <name evidence="14" type="ORF">PORUE0001_0775</name>
</gene>
<dbReference type="PANTHER" id="PTHR30069">
    <property type="entry name" value="TONB-DEPENDENT OUTER MEMBRANE RECEPTOR"/>
    <property type="match status" value="1"/>
</dbReference>
<evidence type="ECO:0000256" key="10">
    <source>
        <dbReference type="PROSITE-ProRule" id="PRU01360"/>
    </source>
</evidence>
<dbReference type="PROSITE" id="PS52016">
    <property type="entry name" value="TONB_DEPENDENT_REC_3"/>
    <property type="match status" value="1"/>
</dbReference>
<dbReference type="Proteomes" id="UP000003303">
    <property type="component" value="Unassembled WGS sequence"/>
</dbReference>
<dbReference type="InterPro" id="IPR036942">
    <property type="entry name" value="Beta-barrel_TonB_sf"/>
</dbReference>
<feature type="domain" description="TonB-dependent receptor plug" evidence="13">
    <location>
        <begin position="44"/>
        <end position="148"/>
    </location>
</feature>
<evidence type="ECO:0000256" key="7">
    <source>
        <dbReference type="ARBA" id="ARBA00023136"/>
    </source>
</evidence>
<evidence type="ECO:0000256" key="6">
    <source>
        <dbReference type="ARBA" id="ARBA00023077"/>
    </source>
</evidence>
<evidence type="ECO:0000256" key="8">
    <source>
        <dbReference type="ARBA" id="ARBA00023170"/>
    </source>
</evidence>
<dbReference type="SUPFAM" id="SSF56935">
    <property type="entry name" value="Porins"/>
    <property type="match status" value="1"/>
</dbReference>
<comment type="caution">
    <text evidence="14">The sequence shown here is derived from an EMBL/GenBank/DDBJ whole genome shotgun (WGS) entry which is preliminary data.</text>
</comment>
<dbReference type="GO" id="GO:0015344">
    <property type="term" value="F:siderophore uptake transmembrane transporter activity"/>
    <property type="evidence" value="ECO:0007669"/>
    <property type="project" value="TreeGrafter"/>
</dbReference>
<sequence length="680" mass="77597">MKAYHFALILLILAPLRGFGQDSLMMYHELDEVVVTATRTPKKISDSPVLTQVISRKQIERQGWMDIKSLLQDEIPGLSFSEVGFGTSINLQGLGAKHILFLIDGERIAGESGNNIDYTRLNLNNIERIEIVQGAGSALYGSQAMGGVINIITRKPTDRLSLGVDLRWGTRFQKNYSHIEPDDKYRYYKTRTDMPNADGALTIGYKKKSWSTQTVLSIQTKDAYNIYDKAGSTIYYPELNKTVTKEKSSTPTNISGFTTMTAKQTLSWTPIKALSLTAQGNYYSKRVHDLYLDNKHEYNRDLSGLFSAKYTLPNGGTWEANIHGDRYRRYTVFEQKKMQKQLVYTHTVLQPNISYRWTIDNDHELITGAEYLREVLYADKFSKDGLTARAQGAYALFVQDDWKIPGTSLSMISGLRVDYNKGYGINFSPKLALLYKVSPFTIRLNYGRGYRSPSIKELYMDWDHLGMFWIYGNKQLKPESNHYLSLTTEYTHPQLYVMLSGYYNFFTNKIEGIWSEDQKELHYRNISKSTLAGVQIQMRIRPFISLPLQIHLASHYLHPFFHDGVRLTSQAPISGTGRIEYLQYWGNHRLAFNISASVMGKKSLSGLTTIEDEGIPKETPYRITIPGYTLVRSTIAYTHPKWGTLTIGVDNILNYQADVVSFNSYAGPGRSLFMSYHFNL</sequence>
<evidence type="ECO:0000256" key="4">
    <source>
        <dbReference type="ARBA" id="ARBA00022692"/>
    </source>
</evidence>
<keyword evidence="6 11" id="KW-0798">TonB box</keyword>
<evidence type="ECO:0000313" key="15">
    <source>
        <dbReference type="Proteomes" id="UP000003303"/>
    </source>
</evidence>
<name>C2MAS6_9PORP</name>
<evidence type="ECO:0000256" key="11">
    <source>
        <dbReference type="RuleBase" id="RU003357"/>
    </source>
</evidence>
<dbReference type="CDD" id="cd01347">
    <property type="entry name" value="ligand_gated_channel"/>
    <property type="match status" value="1"/>
</dbReference>
<evidence type="ECO:0000313" key="14">
    <source>
        <dbReference type="EMBL" id="EEK17172.1"/>
    </source>
</evidence>
<dbReference type="Gene3D" id="2.170.130.10">
    <property type="entry name" value="TonB-dependent receptor, plug domain"/>
    <property type="match status" value="1"/>
</dbReference>
<proteinExistence type="inferred from homology"/>
<protein>
    <submittedName>
        <fullName evidence="14">TonB-dependent receptor</fullName>
    </submittedName>
</protein>
<dbReference type="Pfam" id="PF07715">
    <property type="entry name" value="Plug"/>
    <property type="match status" value="1"/>
</dbReference>
<keyword evidence="4 10" id="KW-0812">Transmembrane</keyword>
<comment type="similarity">
    <text evidence="10 11">Belongs to the TonB-dependent receptor family.</text>
</comment>
<evidence type="ECO:0000259" key="12">
    <source>
        <dbReference type="Pfam" id="PF00593"/>
    </source>
</evidence>
<dbReference type="eggNOG" id="COG4771">
    <property type="taxonomic scope" value="Bacteria"/>
</dbReference>
<dbReference type="InterPro" id="IPR012910">
    <property type="entry name" value="Plug_dom"/>
</dbReference>
<dbReference type="InterPro" id="IPR000531">
    <property type="entry name" value="Beta-barrel_TonB"/>
</dbReference>
<dbReference type="GO" id="GO:0044718">
    <property type="term" value="P:siderophore transmembrane transport"/>
    <property type="evidence" value="ECO:0007669"/>
    <property type="project" value="TreeGrafter"/>
</dbReference>
<keyword evidence="2 10" id="KW-0813">Transport</keyword>
<keyword evidence="15" id="KW-1185">Reference proteome</keyword>
<dbReference type="OrthoDB" id="9764669at2"/>
<evidence type="ECO:0000256" key="2">
    <source>
        <dbReference type="ARBA" id="ARBA00022448"/>
    </source>
</evidence>
<comment type="subcellular location">
    <subcellularLocation>
        <location evidence="1 10">Cell outer membrane</location>
        <topology evidence="1 10">Multi-pass membrane protein</topology>
    </subcellularLocation>
</comment>
<dbReference type="AlphaFoldDB" id="C2MAS6"/>
<dbReference type="Gene3D" id="2.40.170.20">
    <property type="entry name" value="TonB-dependent receptor, beta-barrel domain"/>
    <property type="match status" value="1"/>
</dbReference>
<dbReference type="STRING" id="596327.PORUE0001_0775"/>
<organism evidence="14 15">
    <name type="scientific">Porphyromonas uenonis 60-3</name>
    <dbReference type="NCBI Taxonomy" id="596327"/>
    <lineage>
        <taxon>Bacteria</taxon>
        <taxon>Pseudomonadati</taxon>
        <taxon>Bacteroidota</taxon>
        <taxon>Bacteroidia</taxon>
        <taxon>Bacteroidales</taxon>
        <taxon>Porphyromonadaceae</taxon>
        <taxon>Porphyromonas</taxon>
    </lineage>
</organism>
<dbReference type="InterPro" id="IPR039426">
    <property type="entry name" value="TonB-dep_rcpt-like"/>
</dbReference>
<evidence type="ECO:0000256" key="1">
    <source>
        <dbReference type="ARBA" id="ARBA00004571"/>
    </source>
</evidence>
<feature type="domain" description="TonB-dependent receptor-like beta-barrel" evidence="12">
    <location>
        <begin position="258"/>
        <end position="652"/>
    </location>
</feature>
<accession>C2MAS6</accession>